<keyword evidence="4 6" id="KW-0573">Peptidoglycan synthesis</keyword>
<evidence type="ECO:0000256" key="7">
    <source>
        <dbReference type="SAM" id="Phobius"/>
    </source>
</evidence>
<keyword evidence="2" id="KW-0808">Transferase</keyword>
<accession>A0A0R2NFK1</accession>
<dbReference type="InterPro" id="IPR038054">
    <property type="entry name" value="LD_TPept-like_central_sf"/>
</dbReference>
<dbReference type="Gene3D" id="3.10.20.800">
    <property type="match status" value="1"/>
</dbReference>
<dbReference type="Pfam" id="PF03734">
    <property type="entry name" value="YkuD"/>
    <property type="match status" value="1"/>
</dbReference>
<keyword evidence="10" id="KW-1185">Reference proteome</keyword>
<dbReference type="OrthoDB" id="3176960at2"/>
<dbReference type="PROSITE" id="PS52029">
    <property type="entry name" value="LD_TPASE"/>
    <property type="match status" value="1"/>
</dbReference>
<dbReference type="Proteomes" id="UP000051249">
    <property type="component" value="Unassembled WGS sequence"/>
</dbReference>
<dbReference type="GO" id="GO:0008360">
    <property type="term" value="P:regulation of cell shape"/>
    <property type="evidence" value="ECO:0007669"/>
    <property type="project" value="UniProtKB-UniRule"/>
</dbReference>
<evidence type="ECO:0000313" key="9">
    <source>
        <dbReference type="EMBL" id="KRO23371.1"/>
    </source>
</evidence>
<dbReference type="InterPro" id="IPR022029">
    <property type="entry name" value="YoaR-like_PG-bd"/>
</dbReference>
<reference evidence="9 10" key="1">
    <citation type="journal article" date="2015" name="Genome Announc.">
        <title>Expanding the biotechnology potential of lactobacilli through comparative genomics of 213 strains and associated genera.</title>
        <authorList>
            <person name="Sun Z."/>
            <person name="Harris H.M."/>
            <person name="McCann A."/>
            <person name="Guo C."/>
            <person name="Argimon S."/>
            <person name="Zhang W."/>
            <person name="Yang X."/>
            <person name="Jeffery I.B."/>
            <person name="Cooney J.C."/>
            <person name="Kagawa T.F."/>
            <person name="Liu W."/>
            <person name="Song Y."/>
            <person name="Salvetti E."/>
            <person name="Wrobel A."/>
            <person name="Rasinkangas P."/>
            <person name="Parkhill J."/>
            <person name="Rea M.C."/>
            <person name="O'Sullivan O."/>
            <person name="Ritari J."/>
            <person name="Douillard F.P."/>
            <person name="Paul Ross R."/>
            <person name="Yang R."/>
            <person name="Briner A.E."/>
            <person name="Felis G.E."/>
            <person name="de Vos W.M."/>
            <person name="Barrangou R."/>
            <person name="Klaenhammer T.R."/>
            <person name="Caufield P.W."/>
            <person name="Cui Y."/>
            <person name="Zhang H."/>
            <person name="O'Toole P.W."/>
        </authorList>
    </citation>
    <scope>NUCLEOTIDE SEQUENCE [LARGE SCALE GENOMIC DNA]</scope>
    <source>
        <strain evidence="9 10">DSM 23026</strain>
    </source>
</reference>
<dbReference type="RefSeq" id="WP_057800155.1">
    <property type="nucleotide sequence ID" value="NZ_BJZZ01000029.1"/>
</dbReference>
<dbReference type="PANTHER" id="PTHR30582:SF33">
    <property type="entry name" value="EXPORTED PROTEIN"/>
    <property type="match status" value="1"/>
</dbReference>
<dbReference type="Gene3D" id="2.40.440.10">
    <property type="entry name" value="L,D-transpeptidase catalytic domain-like"/>
    <property type="match status" value="1"/>
</dbReference>
<feature type="active site" description="Proton donor/acceptor" evidence="6">
    <location>
        <position position="425"/>
    </location>
</feature>
<dbReference type="CDD" id="cd16913">
    <property type="entry name" value="YkuD_like"/>
    <property type="match status" value="1"/>
</dbReference>
<evidence type="ECO:0000256" key="1">
    <source>
        <dbReference type="ARBA" id="ARBA00004752"/>
    </source>
</evidence>
<dbReference type="InterPro" id="IPR038063">
    <property type="entry name" value="Transpep_catalytic_dom"/>
</dbReference>
<feature type="transmembrane region" description="Helical" evidence="7">
    <location>
        <begin position="12"/>
        <end position="35"/>
    </location>
</feature>
<dbReference type="InterPro" id="IPR050979">
    <property type="entry name" value="LD-transpeptidase"/>
</dbReference>
<comment type="pathway">
    <text evidence="1 6">Cell wall biogenesis; peptidoglycan biosynthesis.</text>
</comment>
<dbReference type="EMBL" id="JQCQ01000030">
    <property type="protein sequence ID" value="KRO23371.1"/>
    <property type="molecule type" value="Genomic_DNA"/>
</dbReference>
<evidence type="ECO:0000256" key="5">
    <source>
        <dbReference type="ARBA" id="ARBA00023316"/>
    </source>
</evidence>
<dbReference type="GO" id="GO:0018104">
    <property type="term" value="P:peptidoglycan-protein cross-linking"/>
    <property type="evidence" value="ECO:0007669"/>
    <property type="project" value="TreeGrafter"/>
</dbReference>
<sequence length="471" mass="51462">MRRARAHKSHKVLWSTLGATAVIVGGFGIGTYHYATADKFLPNTSISGVNVGNLSAKQAGDAITKELSNRKIKLTDGNNDVKNIDISDTGITVKSPDSLESSIKSQKSWSWPLKLTKVVQAKDSVKLGTAKVDAAKLDKFVDQQTKELNKNRKPSTLSKIEVAPDGSAKLIRGKQGNAIGKAEFKANVKKAVTAGSQSIDLKQSYEKSTAKKSDQLANQVEKIDKIKANYDINGKQVTISNKLINSWLKVEPDAMGAQNLSLNETAIKQYLDKLSDKYGTYKEDITFKSTKQGTQTVKGGNYGWLIDSETDAHALAQKLLAGQDFTQKATITGSGQNEKRGQLGNTYVEVDKKNQHMWFYKNGKLVISTRVVTGNPPKQVTPSGVWFIWKKEQNATLKGKNDDGSNYASPVKYWMPIDYTGVGLHDAPWQPTFGGDWYKTHGSHGCVNTPPDVMPKLYAAVPLGTPVVVIS</sequence>
<keyword evidence="7" id="KW-0472">Membrane</keyword>
<dbReference type="GO" id="GO:0071972">
    <property type="term" value="F:peptidoglycan L,D-transpeptidase activity"/>
    <property type="evidence" value="ECO:0007669"/>
    <property type="project" value="TreeGrafter"/>
</dbReference>
<evidence type="ECO:0000256" key="6">
    <source>
        <dbReference type="PROSITE-ProRule" id="PRU01373"/>
    </source>
</evidence>
<dbReference type="GO" id="GO:0016740">
    <property type="term" value="F:transferase activity"/>
    <property type="evidence" value="ECO:0007669"/>
    <property type="project" value="UniProtKB-KW"/>
</dbReference>
<keyword evidence="3 6" id="KW-0133">Cell shape</keyword>
<evidence type="ECO:0000259" key="8">
    <source>
        <dbReference type="PROSITE" id="PS52029"/>
    </source>
</evidence>
<feature type="domain" description="L,D-TPase catalytic" evidence="8">
    <location>
        <begin position="346"/>
        <end position="470"/>
    </location>
</feature>
<keyword evidence="7" id="KW-1133">Transmembrane helix</keyword>
<protein>
    <recommendedName>
        <fullName evidence="8">L,D-TPase catalytic domain-containing protein</fullName>
    </recommendedName>
</protein>
<organism evidence="9 10">
    <name type="scientific">Pediococcus argentinicus</name>
    <dbReference type="NCBI Taxonomy" id="480391"/>
    <lineage>
        <taxon>Bacteria</taxon>
        <taxon>Bacillati</taxon>
        <taxon>Bacillota</taxon>
        <taxon>Bacilli</taxon>
        <taxon>Lactobacillales</taxon>
        <taxon>Lactobacillaceae</taxon>
        <taxon>Pediococcus</taxon>
    </lineage>
</organism>
<gene>
    <name evidence="9" type="ORF">IV88_GL001007</name>
</gene>
<proteinExistence type="predicted"/>
<dbReference type="SUPFAM" id="SSF141523">
    <property type="entry name" value="L,D-transpeptidase catalytic domain-like"/>
    <property type="match status" value="1"/>
</dbReference>
<evidence type="ECO:0000256" key="4">
    <source>
        <dbReference type="ARBA" id="ARBA00022984"/>
    </source>
</evidence>
<dbReference type="SUPFAM" id="SSF143985">
    <property type="entry name" value="L,D-transpeptidase pre-catalytic domain-like"/>
    <property type="match status" value="1"/>
</dbReference>
<evidence type="ECO:0000256" key="2">
    <source>
        <dbReference type="ARBA" id="ARBA00022679"/>
    </source>
</evidence>
<dbReference type="UniPathway" id="UPA00219"/>
<dbReference type="InterPro" id="IPR005490">
    <property type="entry name" value="LD_TPept_cat_dom"/>
</dbReference>
<dbReference type="GO" id="GO:0071555">
    <property type="term" value="P:cell wall organization"/>
    <property type="evidence" value="ECO:0007669"/>
    <property type="project" value="UniProtKB-UniRule"/>
</dbReference>
<comment type="caution">
    <text evidence="9">The sequence shown here is derived from an EMBL/GenBank/DDBJ whole genome shotgun (WGS) entry which is preliminary data.</text>
</comment>
<dbReference type="PANTHER" id="PTHR30582">
    <property type="entry name" value="L,D-TRANSPEPTIDASE"/>
    <property type="match status" value="1"/>
</dbReference>
<name>A0A0R2NFK1_9LACO</name>
<keyword evidence="7" id="KW-0812">Transmembrane</keyword>
<keyword evidence="5 6" id="KW-0961">Cell wall biogenesis/degradation</keyword>
<dbReference type="Pfam" id="PF12229">
    <property type="entry name" value="PG_binding_4"/>
    <property type="match status" value="2"/>
</dbReference>
<evidence type="ECO:0000256" key="3">
    <source>
        <dbReference type="ARBA" id="ARBA00022960"/>
    </source>
</evidence>
<dbReference type="AlphaFoldDB" id="A0A0R2NFK1"/>
<feature type="active site" description="Nucleophile" evidence="6">
    <location>
        <position position="446"/>
    </location>
</feature>
<evidence type="ECO:0000313" key="10">
    <source>
        <dbReference type="Proteomes" id="UP000051249"/>
    </source>
</evidence>
<dbReference type="GO" id="GO:0005576">
    <property type="term" value="C:extracellular region"/>
    <property type="evidence" value="ECO:0007669"/>
    <property type="project" value="TreeGrafter"/>
</dbReference>
<dbReference type="PATRIC" id="fig|480391.4.peg.1022"/>